<dbReference type="SUPFAM" id="SSF52047">
    <property type="entry name" value="RNI-like"/>
    <property type="match status" value="1"/>
</dbReference>
<gene>
    <name evidence="3" type="ORF">THAOC_04563</name>
</gene>
<evidence type="ECO:0000256" key="1">
    <source>
        <dbReference type="ARBA" id="ARBA00022737"/>
    </source>
</evidence>
<dbReference type="OrthoDB" id="120976at2759"/>
<dbReference type="InterPro" id="IPR052201">
    <property type="entry name" value="LRR-containing_regulator"/>
</dbReference>
<dbReference type="PANTHER" id="PTHR24111">
    <property type="entry name" value="LEUCINE-RICH REPEAT-CONTAINING PROTEIN 34"/>
    <property type="match status" value="1"/>
</dbReference>
<evidence type="ECO:0000256" key="2">
    <source>
        <dbReference type="SAM" id="Coils"/>
    </source>
</evidence>
<reference evidence="3 4" key="1">
    <citation type="journal article" date="2012" name="Genome Biol.">
        <title>Genome and low-iron response of an oceanic diatom adapted to chronic iron limitation.</title>
        <authorList>
            <person name="Lommer M."/>
            <person name="Specht M."/>
            <person name="Roy A.S."/>
            <person name="Kraemer L."/>
            <person name="Andreson R."/>
            <person name="Gutowska M.A."/>
            <person name="Wolf J."/>
            <person name="Bergner S.V."/>
            <person name="Schilhabel M.B."/>
            <person name="Klostermeier U.C."/>
            <person name="Beiko R.G."/>
            <person name="Rosenstiel P."/>
            <person name="Hippler M."/>
            <person name="Laroche J."/>
        </authorList>
    </citation>
    <scope>NUCLEOTIDE SEQUENCE [LARGE SCALE GENOMIC DNA]</scope>
    <source>
        <strain evidence="3 4">CCMP1005</strain>
    </source>
</reference>
<protein>
    <submittedName>
        <fullName evidence="3">Uncharacterized protein</fullName>
    </submittedName>
</protein>
<keyword evidence="2" id="KW-0175">Coiled coil</keyword>
<organism evidence="3 4">
    <name type="scientific">Thalassiosira oceanica</name>
    <name type="common">Marine diatom</name>
    <dbReference type="NCBI Taxonomy" id="159749"/>
    <lineage>
        <taxon>Eukaryota</taxon>
        <taxon>Sar</taxon>
        <taxon>Stramenopiles</taxon>
        <taxon>Ochrophyta</taxon>
        <taxon>Bacillariophyta</taxon>
        <taxon>Coscinodiscophyceae</taxon>
        <taxon>Thalassiosirophycidae</taxon>
        <taxon>Thalassiosirales</taxon>
        <taxon>Thalassiosiraceae</taxon>
        <taxon>Thalassiosira</taxon>
    </lineage>
</organism>
<keyword evidence="4" id="KW-1185">Reference proteome</keyword>
<feature type="non-terminal residue" evidence="3">
    <location>
        <position position="1"/>
    </location>
</feature>
<evidence type="ECO:0000313" key="3">
    <source>
        <dbReference type="EMBL" id="EJK73793.1"/>
    </source>
</evidence>
<feature type="coiled-coil region" evidence="2">
    <location>
        <begin position="174"/>
        <end position="215"/>
    </location>
</feature>
<dbReference type="InterPro" id="IPR001611">
    <property type="entry name" value="Leu-rich_rpt"/>
</dbReference>
<evidence type="ECO:0000313" key="4">
    <source>
        <dbReference type="Proteomes" id="UP000266841"/>
    </source>
</evidence>
<accession>K0T4X8</accession>
<dbReference type="EMBL" id="AGNL01004211">
    <property type="protein sequence ID" value="EJK73793.1"/>
    <property type="molecule type" value="Genomic_DNA"/>
</dbReference>
<dbReference type="Gene3D" id="3.80.10.10">
    <property type="entry name" value="Ribonuclease Inhibitor"/>
    <property type="match status" value="2"/>
</dbReference>
<dbReference type="Proteomes" id="UP000266841">
    <property type="component" value="Unassembled WGS sequence"/>
</dbReference>
<dbReference type="InterPro" id="IPR032675">
    <property type="entry name" value="LRR_dom_sf"/>
</dbReference>
<sequence>PRLLEKYGDSRSPLRVLSRVDRRKQSSHLPLLAQFKRRVSLCKSFPLVVAIPQVVACTCPSDAQLAAAVFAPLRTGLGLFIYDWIHASSEALLNWSSKKKLGSEIYNRGPFKTGIKGINLESNPYMCSREQETIAVLQDGKLLVQLSAMYSSYSTNSLKKRRAVRDLPRSNLSLGDLNRLNNRLSLQVNSLERKNKELLHRCHSLERSVEILSREGNWTYPAEDNVLRCHWIDQGHDGDYAVSAEHVVKSIKRTTQRLRLHSSQDPNIHVNVGGKERSPIRSDNALDPHWEQLANAIHLSRCLKGLNLYNVQLDECNLQRLKESLTSQKGIVRFSLSRNQFLWGEEDACNLFDAVKKHPKIRKLEMTSSLSNEDINAYSPVQHLLDGRCNVTLVYVDLANNGIKTNGDTCISDFLRRNPSLKSLIFKGNQINDNDALAIAQALQSNSNLRLLDLDNNAMTKEGKAAAFLLAIFGITSSAYSLNTVKQANLK</sequence>
<keyword evidence="1" id="KW-0677">Repeat</keyword>
<dbReference type="Pfam" id="PF13516">
    <property type="entry name" value="LRR_6"/>
    <property type="match status" value="1"/>
</dbReference>
<comment type="caution">
    <text evidence="3">The sequence shown here is derived from an EMBL/GenBank/DDBJ whole genome shotgun (WGS) entry which is preliminary data.</text>
</comment>
<dbReference type="eggNOG" id="ENOG502QU1H">
    <property type="taxonomic scope" value="Eukaryota"/>
</dbReference>
<dbReference type="AlphaFoldDB" id="K0T4X8"/>
<dbReference type="PANTHER" id="PTHR24111:SF0">
    <property type="entry name" value="LEUCINE-RICH REPEAT-CONTAINING PROTEIN"/>
    <property type="match status" value="1"/>
</dbReference>
<proteinExistence type="predicted"/>
<name>K0T4X8_THAOC</name>